<name>A0A081PAY2_9BACL</name>
<dbReference type="CDD" id="cd04301">
    <property type="entry name" value="NAT_SF"/>
    <property type="match status" value="1"/>
</dbReference>
<dbReference type="AlphaFoldDB" id="A0A081PAY2"/>
<keyword evidence="2" id="KW-0012">Acyltransferase</keyword>
<dbReference type="EMBL" id="JNVM01000001">
    <property type="protein sequence ID" value="KEQ27855.1"/>
    <property type="molecule type" value="Genomic_DNA"/>
</dbReference>
<dbReference type="Pfam" id="PF00583">
    <property type="entry name" value="Acetyltransf_1"/>
    <property type="match status" value="1"/>
</dbReference>
<dbReference type="PANTHER" id="PTHR10545:SF29">
    <property type="entry name" value="GH14572P-RELATED"/>
    <property type="match status" value="1"/>
</dbReference>
<gene>
    <name evidence="4" type="ORF">ET33_00030</name>
</gene>
<organism evidence="4 5">
    <name type="scientific">Paenibacillus tyrfis</name>
    <dbReference type="NCBI Taxonomy" id="1501230"/>
    <lineage>
        <taxon>Bacteria</taxon>
        <taxon>Bacillati</taxon>
        <taxon>Bacillota</taxon>
        <taxon>Bacilli</taxon>
        <taxon>Bacillales</taxon>
        <taxon>Paenibacillaceae</taxon>
        <taxon>Paenibacillus</taxon>
    </lineage>
</organism>
<dbReference type="GO" id="GO:0008080">
    <property type="term" value="F:N-acetyltransferase activity"/>
    <property type="evidence" value="ECO:0007669"/>
    <property type="project" value="TreeGrafter"/>
</dbReference>
<reference evidence="4 5" key="1">
    <citation type="submission" date="2014-06" db="EMBL/GenBank/DDBJ databases">
        <title>Draft genome sequence of Paenibacillus sp. MSt1.</title>
        <authorList>
            <person name="Aw Y.K."/>
            <person name="Ong K.S."/>
            <person name="Gan H.M."/>
            <person name="Lee S.M."/>
        </authorList>
    </citation>
    <scope>NUCLEOTIDE SEQUENCE [LARGE SCALE GENOMIC DNA]</scope>
    <source>
        <strain evidence="4 5">MSt1</strain>
    </source>
</reference>
<dbReference type="eggNOG" id="COG0456">
    <property type="taxonomic scope" value="Bacteria"/>
</dbReference>
<dbReference type="InterPro" id="IPR016181">
    <property type="entry name" value="Acyl_CoA_acyltransferase"/>
</dbReference>
<accession>A0A081PAY2</accession>
<dbReference type="InterPro" id="IPR051016">
    <property type="entry name" value="Diverse_Substrate_AcTransf"/>
</dbReference>
<dbReference type="SUPFAM" id="SSF55729">
    <property type="entry name" value="Acyl-CoA N-acyltransferases (Nat)"/>
    <property type="match status" value="1"/>
</dbReference>
<keyword evidence="1 4" id="KW-0808">Transferase</keyword>
<sequence length="153" mass="17768">MRVGVIFLIRMAAPEDVTGLTELMYEYIVDFYKNPGPPVEKVHHLIQTLFDNQQGKQFVLEDNGQLVGFATLYFTFSTMKADKIAVMNDLYVKEAYRNSELESQLYLTCKNYCTEQGYANMTWITSVNNKRAQAFFKEMNAVQGKDWVHFSIY</sequence>
<evidence type="ECO:0000256" key="2">
    <source>
        <dbReference type="ARBA" id="ARBA00023315"/>
    </source>
</evidence>
<evidence type="ECO:0000313" key="4">
    <source>
        <dbReference type="EMBL" id="KEQ27855.1"/>
    </source>
</evidence>
<protein>
    <submittedName>
        <fullName evidence="4">GCN5 family acetyltransferase</fullName>
    </submittedName>
</protein>
<dbReference type="PROSITE" id="PS51186">
    <property type="entry name" value="GNAT"/>
    <property type="match status" value="1"/>
</dbReference>
<dbReference type="Proteomes" id="UP000028123">
    <property type="component" value="Unassembled WGS sequence"/>
</dbReference>
<comment type="caution">
    <text evidence="4">The sequence shown here is derived from an EMBL/GenBank/DDBJ whole genome shotgun (WGS) entry which is preliminary data.</text>
</comment>
<evidence type="ECO:0000259" key="3">
    <source>
        <dbReference type="PROSITE" id="PS51186"/>
    </source>
</evidence>
<dbReference type="Gene3D" id="3.40.630.30">
    <property type="match status" value="1"/>
</dbReference>
<feature type="domain" description="N-acetyltransferase" evidence="3">
    <location>
        <begin position="7"/>
        <end position="153"/>
    </location>
</feature>
<dbReference type="PANTHER" id="PTHR10545">
    <property type="entry name" value="DIAMINE N-ACETYLTRANSFERASE"/>
    <property type="match status" value="1"/>
</dbReference>
<keyword evidence="5" id="KW-1185">Reference proteome</keyword>
<evidence type="ECO:0000256" key="1">
    <source>
        <dbReference type="ARBA" id="ARBA00022679"/>
    </source>
</evidence>
<evidence type="ECO:0000313" key="5">
    <source>
        <dbReference type="Proteomes" id="UP000028123"/>
    </source>
</evidence>
<proteinExistence type="predicted"/>
<dbReference type="InterPro" id="IPR000182">
    <property type="entry name" value="GNAT_dom"/>
</dbReference>